<proteinExistence type="predicted"/>
<protein>
    <submittedName>
        <fullName evidence="2">Uncharacterized protein</fullName>
    </submittedName>
</protein>
<dbReference type="AlphaFoldDB" id="A0A1S4L0Z3"/>
<dbReference type="GO" id="GO:0020037">
    <property type="term" value="F:heme binding"/>
    <property type="evidence" value="ECO:0007669"/>
    <property type="project" value="InterPro"/>
</dbReference>
<dbReference type="InParanoid" id="A0A1S4L0Z3"/>
<keyword evidence="3" id="KW-1185">Reference proteome</keyword>
<name>A0A1S4L0Z3_IXOSC</name>
<dbReference type="Proteomes" id="UP000001555">
    <property type="component" value="Unassembled WGS sequence"/>
</dbReference>
<accession>A0A1S4L0Z3</accession>
<keyword evidence="1" id="KW-0575">Peroxidase</keyword>
<reference evidence="2" key="2">
    <citation type="submission" date="2020-05" db="UniProtKB">
        <authorList>
            <consortium name="EnsemblMetazoa"/>
        </authorList>
    </citation>
    <scope>IDENTIFICATION</scope>
    <source>
        <strain evidence="2">wikel</strain>
    </source>
</reference>
<dbReference type="GO" id="GO:0006979">
    <property type="term" value="P:response to oxidative stress"/>
    <property type="evidence" value="ECO:0007669"/>
    <property type="project" value="InterPro"/>
</dbReference>
<evidence type="ECO:0000256" key="1">
    <source>
        <dbReference type="ARBA" id="ARBA00022559"/>
    </source>
</evidence>
<dbReference type="InterPro" id="IPR037120">
    <property type="entry name" value="Haem_peroxidase_sf_animal"/>
</dbReference>
<dbReference type="PROSITE" id="PS50292">
    <property type="entry name" value="PEROXIDASE_3"/>
    <property type="match status" value="1"/>
</dbReference>
<dbReference type="EMBL" id="ABJB010039218">
    <property type="status" value="NOT_ANNOTATED_CDS"/>
    <property type="molecule type" value="Genomic_DNA"/>
</dbReference>
<dbReference type="Gene3D" id="1.10.640.10">
    <property type="entry name" value="Haem peroxidase domain superfamily, animal type"/>
    <property type="match status" value="2"/>
</dbReference>
<dbReference type="EMBL" id="ABJB010781997">
    <property type="status" value="NOT_ANNOTATED_CDS"/>
    <property type="molecule type" value="Genomic_DNA"/>
</dbReference>
<organism evidence="2 3">
    <name type="scientific">Ixodes scapularis</name>
    <name type="common">Black-legged tick</name>
    <name type="synonym">Deer tick</name>
    <dbReference type="NCBI Taxonomy" id="6945"/>
    <lineage>
        <taxon>Eukaryota</taxon>
        <taxon>Metazoa</taxon>
        <taxon>Ecdysozoa</taxon>
        <taxon>Arthropoda</taxon>
        <taxon>Chelicerata</taxon>
        <taxon>Arachnida</taxon>
        <taxon>Acari</taxon>
        <taxon>Parasitiformes</taxon>
        <taxon>Ixodida</taxon>
        <taxon>Ixodoidea</taxon>
        <taxon>Ixodidae</taxon>
        <taxon>Ixodinae</taxon>
        <taxon>Ixodes</taxon>
    </lineage>
</organism>
<dbReference type="GO" id="GO:0004601">
    <property type="term" value="F:peroxidase activity"/>
    <property type="evidence" value="ECO:0007669"/>
    <property type="project" value="UniProtKB-KW"/>
</dbReference>
<dbReference type="InterPro" id="IPR019791">
    <property type="entry name" value="Haem_peroxidase_animal"/>
</dbReference>
<dbReference type="SUPFAM" id="SSF48113">
    <property type="entry name" value="Heme-dependent peroxidases"/>
    <property type="match status" value="1"/>
</dbReference>
<dbReference type="InterPro" id="IPR010255">
    <property type="entry name" value="Haem_peroxidase_sf"/>
</dbReference>
<evidence type="ECO:0000313" key="3">
    <source>
        <dbReference type="Proteomes" id="UP000001555"/>
    </source>
</evidence>
<dbReference type="EnsemblMetazoa" id="ISCW006863-RA">
    <property type="protein sequence ID" value="ISCW006863-PA"/>
    <property type="gene ID" value="ISCW006863"/>
</dbReference>
<sequence length="163" mass="18317">MSNPAINFTHMVMQIGQFIDHDFALAPLMPDPGEIINLGNPNNVIDCCSPSTRNMSECFSIDIPSGDPFFARFNQTCINMPRRIVEATFQHIVYSEWLPVIMGPAEMARYQLVLLRTGFTRYNDSVEATMMNEFAAAGFRLGHTLIDGSFNMYVGELVLNIEV</sequence>
<dbReference type="VEuPathDB" id="VectorBase:ISCW006863"/>
<dbReference type="VEuPathDB" id="VectorBase:ISCI006863"/>
<dbReference type="Pfam" id="PF03098">
    <property type="entry name" value="An_peroxidase"/>
    <property type="match status" value="1"/>
</dbReference>
<reference evidence="3" key="1">
    <citation type="submission" date="2008-03" db="EMBL/GenBank/DDBJ databases">
        <title>Annotation of Ixodes scapularis.</title>
        <authorList>
            <consortium name="Ixodes scapularis Genome Project Consortium"/>
            <person name="Caler E."/>
            <person name="Hannick L.I."/>
            <person name="Bidwell S."/>
            <person name="Joardar V."/>
            <person name="Thiagarajan M."/>
            <person name="Amedeo P."/>
            <person name="Galinsky K.J."/>
            <person name="Schobel S."/>
            <person name="Inman J."/>
            <person name="Hostetler J."/>
            <person name="Miller J."/>
            <person name="Hammond M."/>
            <person name="Megy K."/>
            <person name="Lawson D."/>
            <person name="Kodira C."/>
            <person name="Sutton G."/>
            <person name="Meyer J."/>
            <person name="Hill C.A."/>
            <person name="Birren B."/>
            <person name="Nene V."/>
            <person name="Collins F."/>
            <person name="Alarcon-Chaidez F."/>
            <person name="Wikel S."/>
            <person name="Strausberg R."/>
        </authorList>
    </citation>
    <scope>NUCLEOTIDE SEQUENCE [LARGE SCALE GENOMIC DNA]</scope>
    <source>
        <strain evidence="3">Wikel</strain>
    </source>
</reference>
<evidence type="ECO:0000313" key="2">
    <source>
        <dbReference type="EnsemblMetazoa" id="ISCW006863-PA"/>
    </source>
</evidence>
<dbReference type="PANTHER" id="PTHR11475:SF143">
    <property type="entry name" value="PUTATIVE-RELATED"/>
    <property type="match status" value="1"/>
</dbReference>
<keyword evidence="1" id="KW-0560">Oxidoreductase</keyword>
<dbReference type="EMBL" id="ABJB010431060">
    <property type="status" value="NOT_ANNOTATED_CDS"/>
    <property type="molecule type" value="Genomic_DNA"/>
</dbReference>
<dbReference type="PANTHER" id="PTHR11475">
    <property type="entry name" value="OXIDASE/PEROXIDASE"/>
    <property type="match status" value="1"/>
</dbReference>